<name>A0ABQ3II10_9GAMM</name>
<keyword evidence="6" id="KW-0732">Signal</keyword>
<keyword evidence="5" id="KW-0813">Transport</keyword>
<evidence type="ECO:0000256" key="10">
    <source>
        <dbReference type="ARBA" id="ARBA00023186"/>
    </source>
</evidence>
<evidence type="ECO:0000256" key="1">
    <source>
        <dbReference type="ARBA" id="ARBA00004459"/>
    </source>
</evidence>
<evidence type="ECO:0000256" key="7">
    <source>
        <dbReference type="ARBA" id="ARBA00022927"/>
    </source>
</evidence>
<keyword evidence="8" id="KW-0472">Membrane</keyword>
<accession>A0ABQ3II10</accession>
<evidence type="ECO:0000256" key="11">
    <source>
        <dbReference type="ARBA" id="ARBA00023237"/>
    </source>
</evidence>
<dbReference type="NCBIfam" id="TIGR00548">
    <property type="entry name" value="lolB"/>
    <property type="match status" value="1"/>
</dbReference>
<dbReference type="InterPro" id="IPR004565">
    <property type="entry name" value="OM_lipoprot_LolB"/>
</dbReference>
<comment type="subunit">
    <text evidence="3">Monomer.</text>
</comment>
<keyword evidence="11" id="KW-0998">Cell outer membrane</keyword>
<dbReference type="CDD" id="cd16326">
    <property type="entry name" value="LolB"/>
    <property type="match status" value="1"/>
</dbReference>
<comment type="subcellular location">
    <subcellularLocation>
        <location evidence="1">Cell outer membrane</location>
        <topology evidence="1">Lipid-anchor</topology>
    </subcellularLocation>
</comment>
<keyword evidence="7" id="KW-0653">Protein transport</keyword>
<keyword evidence="9" id="KW-0564">Palmitate</keyword>
<evidence type="ECO:0000313" key="13">
    <source>
        <dbReference type="EMBL" id="GHE85135.1"/>
    </source>
</evidence>
<evidence type="ECO:0000256" key="9">
    <source>
        <dbReference type="ARBA" id="ARBA00023139"/>
    </source>
</evidence>
<evidence type="ECO:0000256" key="3">
    <source>
        <dbReference type="ARBA" id="ARBA00011245"/>
    </source>
</evidence>
<dbReference type="Pfam" id="PF03550">
    <property type="entry name" value="LolB"/>
    <property type="match status" value="1"/>
</dbReference>
<organism evidence="13 14">
    <name type="scientific">Thalassotalea profundi</name>
    <dbReference type="NCBI Taxonomy" id="2036687"/>
    <lineage>
        <taxon>Bacteria</taxon>
        <taxon>Pseudomonadati</taxon>
        <taxon>Pseudomonadota</taxon>
        <taxon>Gammaproteobacteria</taxon>
        <taxon>Alteromonadales</taxon>
        <taxon>Colwelliaceae</taxon>
        <taxon>Thalassotalea</taxon>
    </lineage>
</organism>
<comment type="similarity">
    <text evidence="2">Belongs to the LolB family.</text>
</comment>
<evidence type="ECO:0000256" key="8">
    <source>
        <dbReference type="ARBA" id="ARBA00023136"/>
    </source>
</evidence>
<evidence type="ECO:0000256" key="5">
    <source>
        <dbReference type="ARBA" id="ARBA00022448"/>
    </source>
</evidence>
<keyword evidence="10" id="KW-0143">Chaperone</keyword>
<reference evidence="14" key="1">
    <citation type="journal article" date="2019" name="Int. J. Syst. Evol. Microbiol.">
        <title>The Global Catalogue of Microorganisms (GCM) 10K type strain sequencing project: providing services to taxonomists for standard genome sequencing and annotation.</title>
        <authorList>
            <consortium name="The Broad Institute Genomics Platform"/>
            <consortium name="The Broad Institute Genome Sequencing Center for Infectious Disease"/>
            <person name="Wu L."/>
            <person name="Ma J."/>
        </authorList>
    </citation>
    <scope>NUCLEOTIDE SEQUENCE [LARGE SCALE GENOMIC DNA]</scope>
    <source>
        <strain evidence="14">CGMCC 1.15922</strain>
    </source>
</reference>
<protein>
    <recommendedName>
        <fullName evidence="4">Outer-membrane lipoprotein LolB</fullName>
    </recommendedName>
</protein>
<gene>
    <name evidence="13" type="primary">lolB</name>
    <name evidence="13" type="ORF">GCM10011501_12590</name>
</gene>
<dbReference type="InterPro" id="IPR029046">
    <property type="entry name" value="LolA/LolB/LppX"/>
</dbReference>
<keyword evidence="14" id="KW-1185">Reference proteome</keyword>
<evidence type="ECO:0000256" key="2">
    <source>
        <dbReference type="ARBA" id="ARBA00009696"/>
    </source>
</evidence>
<dbReference type="Proteomes" id="UP000626370">
    <property type="component" value="Unassembled WGS sequence"/>
</dbReference>
<evidence type="ECO:0000256" key="12">
    <source>
        <dbReference type="ARBA" id="ARBA00023288"/>
    </source>
</evidence>
<evidence type="ECO:0000313" key="14">
    <source>
        <dbReference type="Proteomes" id="UP000626370"/>
    </source>
</evidence>
<sequence>MPKLNQQSLPTNYSLENRVDYLTTINNWQINGKIAFLDDKERKSATLFWQNNPNKNTEQLSLTTYLGINVLEVNLAEGIYTIEVDGNSYQNSNIDHILMSLTGYQLPSQALKSWIKAIPFSVNDKITYHSKTQLPESIIGSYNNQTWDILYKEYINVNNIPLPKQLTIKQDQLTIKIVINQWMF</sequence>
<dbReference type="Gene3D" id="2.50.20.10">
    <property type="entry name" value="Lipoprotein localisation LolA/LolB/LppX"/>
    <property type="match status" value="1"/>
</dbReference>
<proteinExistence type="inferred from homology"/>
<dbReference type="EMBL" id="BNAH01000004">
    <property type="protein sequence ID" value="GHE85135.1"/>
    <property type="molecule type" value="Genomic_DNA"/>
</dbReference>
<evidence type="ECO:0000256" key="4">
    <source>
        <dbReference type="ARBA" id="ARBA00016202"/>
    </source>
</evidence>
<keyword evidence="12 13" id="KW-0449">Lipoprotein</keyword>
<evidence type="ECO:0000256" key="6">
    <source>
        <dbReference type="ARBA" id="ARBA00022729"/>
    </source>
</evidence>
<dbReference type="SUPFAM" id="SSF89392">
    <property type="entry name" value="Prokaryotic lipoproteins and lipoprotein localization factors"/>
    <property type="match status" value="1"/>
</dbReference>
<comment type="caution">
    <text evidence="13">The sequence shown here is derived from an EMBL/GenBank/DDBJ whole genome shotgun (WGS) entry which is preliminary data.</text>
</comment>